<gene>
    <name evidence="2" type="ORF">Syun_017266</name>
</gene>
<proteinExistence type="predicted"/>
<sequence>MEALGVAGFLGRFQIWRLCVIERQTEVYMARGKASILRQEVDGESTKAQHRSNTATTSANPSAPANRGKRRAQTVSYRKEKQQTTQISVISARPSSGDVVEAKTFNVPRGEQE</sequence>
<dbReference type="AlphaFoldDB" id="A0AAP0P373"/>
<protein>
    <submittedName>
        <fullName evidence="2">Uncharacterized protein</fullName>
    </submittedName>
</protein>
<evidence type="ECO:0000256" key="1">
    <source>
        <dbReference type="SAM" id="MobiDB-lite"/>
    </source>
</evidence>
<reference evidence="2 3" key="1">
    <citation type="submission" date="2024-01" db="EMBL/GenBank/DDBJ databases">
        <title>Genome assemblies of Stephania.</title>
        <authorList>
            <person name="Yang L."/>
        </authorList>
    </citation>
    <scope>NUCLEOTIDE SEQUENCE [LARGE SCALE GENOMIC DNA]</scope>
    <source>
        <strain evidence="2">YNDBR</strain>
        <tissue evidence="2">Leaf</tissue>
    </source>
</reference>
<keyword evidence="3" id="KW-1185">Reference proteome</keyword>
<evidence type="ECO:0000313" key="2">
    <source>
        <dbReference type="EMBL" id="KAK9128469.1"/>
    </source>
</evidence>
<comment type="caution">
    <text evidence="2">The sequence shown here is derived from an EMBL/GenBank/DDBJ whole genome shotgun (WGS) entry which is preliminary data.</text>
</comment>
<evidence type="ECO:0000313" key="3">
    <source>
        <dbReference type="Proteomes" id="UP001420932"/>
    </source>
</evidence>
<organism evidence="2 3">
    <name type="scientific">Stephania yunnanensis</name>
    <dbReference type="NCBI Taxonomy" id="152371"/>
    <lineage>
        <taxon>Eukaryota</taxon>
        <taxon>Viridiplantae</taxon>
        <taxon>Streptophyta</taxon>
        <taxon>Embryophyta</taxon>
        <taxon>Tracheophyta</taxon>
        <taxon>Spermatophyta</taxon>
        <taxon>Magnoliopsida</taxon>
        <taxon>Ranunculales</taxon>
        <taxon>Menispermaceae</taxon>
        <taxon>Menispermoideae</taxon>
        <taxon>Cissampelideae</taxon>
        <taxon>Stephania</taxon>
    </lineage>
</organism>
<name>A0AAP0P373_9MAGN</name>
<feature type="region of interest" description="Disordered" evidence="1">
    <location>
        <begin position="39"/>
        <end position="113"/>
    </location>
</feature>
<dbReference type="EMBL" id="JBBNAF010000007">
    <property type="protein sequence ID" value="KAK9128469.1"/>
    <property type="molecule type" value="Genomic_DNA"/>
</dbReference>
<feature type="compositionally biased region" description="Low complexity" evidence="1">
    <location>
        <begin position="52"/>
        <end position="66"/>
    </location>
</feature>
<dbReference type="Proteomes" id="UP001420932">
    <property type="component" value="Unassembled WGS sequence"/>
</dbReference>
<accession>A0AAP0P373</accession>